<name>M1DTF1_SOLTU</name>
<proteinExistence type="predicted"/>
<keyword evidence="2" id="KW-1185">Reference proteome</keyword>
<organism evidence="1 2">
    <name type="scientific">Solanum tuberosum</name>
    <name type="common">Potato</name>
    <dbReference type="NCBI Taxonomy" id="4113"/>
    <lineage>
        <taxon>Eukaryota</taxon>
        <taxon>Viridiplantae</taxon>
        <taxon>Streptophyta</taxon>
        <taxon>Embryophyta</taxon>
        <taxon>Tracheophyta</taxon>
        <taxon>Spermatophyta</taxon>
        <taxon>Magnoliopsida</taxon>
        <taxon>eudicotyledons</taxon>
        <taxon>Gunneridae</taxon>
        <taxon>Pentapetalae</taxon>
        <taxon>asterids</taxon>
        <taxon>lamiids</taxon>
        <taxon>Solanales</taxon>
        <taxon>Solanaceae</taxon>
        <taxon>Solanoideae</taxon>
        <taxon>Solaneae</taxon>
        <taxon>Solanum</taxon>
    </lineage>
</organism>
<sequence length="84" mass="9847">MRFDVLLTYVVKFQFPNEQILELKGGNSMPKDALSRLSMGRVGHIEEDKKELVRDVHRLSRFGVQIIDFTKGGVMVHNRPFWRM</sequence>
<dbReference type="AlphaFoldDB" id="M1DTF1"/>
<protein>
    <submittedName>
        <fullName evidence="1">Gag-pol polyprotein</fullName>
    </submittedName>
</protein>
<dbReference type="HOGENOM" id="CLU_2531849_0_0_1"/>
<accession>M1DTF1</accession>
<evidence type="ECO:0000313" key="2">
    <source>
        <dbReference type="Proteomes" id="UP000011115"/>
    </source>
</evidence>
<evidence type="ECO:0000313" key="1">
    <source>
        <dbReference type="EnsemblPlants" id="PGSC0003DMT400094105"/>
    </source>
</evidence>
<dbReference type="Proteomes" id="UP000011115">
    <property type="component" value="Unassembled WGS sequence"/>
</dbReference>
<dbReference type="InParanoid" id="M1DTF1"/>
<reference evidence="2" key="1">
    <citation type="journal article" date="2011" name="Nature">
        <title>Genome sequence and analysis of the tuber crop potato.</title>
        <authorList>
            <consortium name="The Potato Genome Sequencing Consortium"/>
        </authorList>
    </citation>
    <scope>NUCLEOTIDE SEQUENCE [LARGE SCALE GENOMIC DNA]</scope>
    <source>
        <strain evidence="2">cv. DM1-3 516 R44</strain>
    </source>
</reference>
<reference evidence="1" key="2">
    <citation type="submission" date="2015-06" db="UniProtKB">
        <authorList>
            <consortium name="EnsemblPlants"/>
        </authorList>
    </citation>
    <scope>IDENTIFICATION</scope>
    <source>
        <strain evidence="1">DM1-3 516 R44</strain>
    </source>
</reference>
<dbReference type="EnsemblPlants" id="PGSC0003DMT400094105">
    <property type="protein sequence ID" value="PGSC0003DMT400094105"/>
    <property type="gene ID" value="PGSC0003DMG400043676"/>
</dbReference>
<dbReference type="Gramene" id="PGSC0003DMT400094105">
    <property type="protein sequence ID" value="PGSC0003DMT400094105"/>
    <property type="gene ID" value="PGSC0003DMG400043676"/>
</dbReference>
<dbReference type="PaxDb" id="4113-PGSC0003DMT400094105"/>